<keyword evidence="3" id="KW-1185">Reference proteome</keyword>
<evidence type="ECO:0000256" key="1">
    <source>
        <dbReference type="SAM" id="MobiDB-lite"/>
    </source>
</evidence>
<feature type="compositionally biased region" description="Basic and acidic residues" evidence="1">
    <location>
        <begin position="1"/>
        <end position="22"/>
    </location>
</feature>
<name>A0A4D9DRZ6_9SAUR</name>
<feature type="region of interest" description="Disordered" evidence="1">
    <location>
        <begin position="1"/>
        <end position="94"/>
    </location>
</feature>
<accession>A0A4D9DRZ6</accession>
<gene>
    <name evidence="2" type="ORF">DR999_PMT18009</name>
</gene>
<dbReference type="Proteomes" id="UP000297703">
    <property type="component" value="Unassembled WGS sequence"/>
</dbReference>
<dbReference type="AlphaFoldDB" id="A0A4D9DRZ6"/>
<feature type="compositionally biased region" description="Basic and acidic residues" evidence="1">
    <location>
        <begin position="31"/>
        <end position="65"/>
    </location>
</feature>
<evidence type="ECO:0000313" key="3">
    <source>
        <dbReference type="Proteomes" id="UP000297703"/>
    </source>
</evidence>
<feature type="compositionally biased region" description="Basic and acidic residues" evidence="1">
    <location>
        <begin position="77"/>
        <end position="86"/>
    </location>
</feature>
<evidence type="ECO:0000313" key="2">
    <source>
        <dbReference type="EMBL" id="TFJ99908.1"/>
    </source>
</evidence>
<reference evidence="2 3" key="2">
    <citation type="submission" date="2019-04" db="EMBL/GenBank/DDBJ databases">
        <title>The genome sequence of big-headed turtle.</title>
        <authorList>
            <person name="Gong S."/>
        </authorList>
    </citation>
    <scope>NUCLEOTIDE SEQUENCE [LARGE SCALE GENOMIC DNA]</scope>
    <source>
        <strain evidence="2">DO16091913</strain>
        <tissue evidence="2">Muscle</tissue>
    </source>
</reference>
<dbReference type="STRING" id="55544.A0A4D9DRZ6"/>
<reference evidence="2 3" key="1">
    <citation type="submission" date="2019-04" db="EMBL/GenBank/DDBJ databases">
        <title>Draft genome of the big-headed turtle Platysternon megacephalum.</title>
        <authorList>
            <person name="Gong S."/>
        </authorList>
    </citation>
    <scope>NUCLEOTIDE SEQUENCE [LARGE SCALE GENOMIC DNA]</scope>
    <source>
        <strain evidence="2">DO16091913</strain>
        <tissue evidence="2">Muscle</tissue>
    </source>
</reference>
<sequence length="207" mass="24034">MSTFEKHCKKHQQDEERCDIRPRAMTTRAKALAEKKRQEQKQQHQDDRPEQHHQPDREQQQDGEHFLLCQLSSPSDQKPRMQDRSRNCKLKKTSSRSISEWKNESMLYYALNVTLMTHPVPRNPLPERLPCGHFPIFIRVGQWEGKRGRYSADHQGHTQSPEIPYLSVSPVAISPFSSEWDNGKGNVDAILQTIRCTLRPSVMVAVP</sequence>
<organism evidence="2 3">
    <name type="scientific">Platysternon megacephalum</name>
    <name type="common">big-headed turtle</name>
    <dbReference type="NCBI Taxonomy" id="55544"/>
    <lineage>
        <taxon>Eukaryota</taxon>
        <taxon>Metazoa</taxon>
        <taxon>Chordata</taxon>
        <taxon>Craniata</taxon>
        <taxon>Vertebrata</taxon>
        <taxon>Euteleostomi</taxon>
        <taxon>Archelosauria</taxon>
        <taxon>Testudinata</taxon>
        <taxon>Testudines</taxon>
        <taxon>Cryptodira</taxon>
        <taxon>Durocryptodira</taxon>
        <taxon>Testudinoidea</taxon>
        <taxon>Platysternidae</taxon>
        <taxon>Platysternon</taxon>
    </lineage>
</organism>
<dbReference type="EMBL" id="QXTE01000298">
    <property type="protein sequence ID" value="TFJ99908.1"/>
    <property type="molecule type" value="Genomic_DNA"/>
</dbReference>
<proteinExistence type="predicted"/>
<protein>
    <submittedName>
        <fullName evidence="2">Guanine nucleotide-binding protein G(I)/G(S)/G(T) subunit beta-2</fullName>
    </submittedName>
</protein>
<comment type="caution">
    <text evidence="2">The sequence shown here is derived from an EMBL/GenBank/DDBJ whole genome shotgun (WGS) entry which is preliminary data.</text>
</comment>